<evidence type="ECO:0000313" key="3">
    <source>
        <dbReference type="Proteomes" id="UP001152747"/>
    </source>
</evidence>
<accession>A0A9P1J846</accession>
<name>A0A9P1J846_9PELO</name>
<reference evidence="2" key="1">
    <citation type="submission" date="2022-11" db="EMBL/GenBank/DDBJ databases">
        <authorList>
            <person name="Kikuchi T."/>
        </authorList>
    </citation>
    <scope>NUCLEOTIDE SEQUENCE</scope>
    <source>
        <strain evidence="2">PS1010</strain>
    </source>
</reference>
<protein>
    <submittedName>
        <fullName evidence="2">Uncharacterized protein</fullName>
    </submittedName>
</protein>
<evidence type="ECO:0000256" key="1">
    <source>
        <dbReference type="SAM" id="MobiDB-lite"/>
    </source>
</evidence>
<feature type="compositionally biased region" description="Low complexity" evidence="1">
    <location>
        <begin position="38"/>
        <end position="53"/>
    </location>
</feature>
<proteinExistence type="predicted"/>
<feature type="compositionally biased region" description="Polar residues" evidence="1">
    <location>
        <begin position="62"/>
        <end position="78"/>
    </location>
</feature>
<dbReference type="EMBL" id="CANHGI010000006">
    <property type="protein sequence ID" value="CAI5456689.1"/>
    <property type="molecule type" value="Genomic_DNA"/>
</dbReference>
<gene>
    <name evidence="2" type="ORF">CAMP_LOCUS19326</name>
</gene>
<feature type="region of interest" description="Disordered" evidence="1">
    <location>
        <begin position="1"/>
        <end position="88"/>
    </location>
</feature>
<comment type="caution">
    <text evidence="2">The sequence shown here is derived from an EMBL/GenBank/DDBJ whole genome shotgun (WGS) entry which is preliminary data.</text>
</comment>
<sequence>MPNQSNNNNGASTSNQDGLKQPKPEVVDDGYEQNRQVNGQPGPSSSGTNGSNTAQKEESESQQKVNSTPRLAATQYSAHPNGEVKKRD</sequence>
<keyword evidence="3" id="KW-1185">Reference proteome</keyword>
<feature type="compositionally biased region" description="Polar residues" evidence="1">
    <location>
        <begin position="1"/>
        <end position="18"/>
    </location>
</feature>
<dbReference type="Proteomes" id="UP001152747">
    <property type="component" value="Unassembled WGS sequence"/>
</dbReference>
<dbReference type="AlphaFoldDB" id="A0A9P1J846"/>
<evidence type="ECO:0000313" key="2">
    <source>
        <dbReference type="EMBL" id="CAI5456689.1"/>
    </source>
</evidence>
<organism evidence="2 3">
    <name type="scientific">Caenorhabditis angaria</name>
    <dbReference type="NCBI Taxonomy" id="860376"/>
    <lineage>
        <taxon>Eukaryota</taxon>
        <taxon>Metazoa</taxon>
        <taxon>Ecdysozoa</taxon>
        <taxon>Nematoda</taxon>
        <taxon>Chromadorea</taxon>
        <taxon>Rhabditida</taxon>
        <taxon>Rhabditina</taxon>
        <taxon>Rhabditomorpha</taxon>
        <taxon>Rhabditoidea</taxon>
        <taxon>Rhabditidae</taxon>
        <taxon>Peloderinae</taxon>
        <taxon>Caenorhabditis</taxon>
    </lineage>
</organism>